<protein>
    <submittedName>
        <fullName evidence="1">Uncharacterized protein</fullName>
    </submittedName>
</protein>
<organism evidence="1">
    <name type="scientific">uncultured bacterium</name>
    <name type="common">gcode 4</name>
    <dbReference type="NCBI Taxonomy" id="1234023"/>
    <lineage>
        <taxon>Bacteria</taxon>
        <taxon>environmental samples</taxon>
    </lineage>
</organism>
<comment type="caution">
    <text evidence="1">The sequence shown here is derived from an EMBL/GenBank/DDBJ whole genome shotgun (WGS) entry which is preliminary data.</text>
</comment>
<dbReference type="EMBL" id="AMFJ01021606">
    <property type="protein sequence ID" value="EKD66719.1"/>
    <property type="molecule type" value="Genomic_DNA"/>
</dbReference>
<gene>
    <name evidence="1" type="ORF">ACD_49C00020G0009</name>
</gene>
<reference evidence="1" key="1">
    <citation type="journal article" date="2012" name="Science">
        <title>Fermentation, hydrogen, and sulfur metabolism in multiple uncultivated bacterial phyla.</title>
        <authorList>
            <person name="Wrighton K.C."/>
            <person name="Thomas B.C."/>
            <person name="Sharon I."/>
            <person name="Miller C.S."/>
            <person name="Castelle C.J."/>
            <person name="VerBerkmoes N.C."/>
            <person name="Wilkins M.J."/>
            <person name="Hettich R.L."/>
            <person name="Lipton M.S."/>
            <person name="Williams K.H."/>
            <person name="Long P.E."/>
            <person name="Banfield J.F."/>
        </authorList>
    </citation>
    <scope>NUCLEOTIDE SEQUENCE [LARGE SCALE GENOMIC DNA]</scope>
</reference>
<accession>K2BX16</accession>
<evidence type="ECO:0000313" key="1">
    <source>
        <dbReference type="EMBL" id="EKD66719.1"/>
    </source>
</evidence>
<name>K2BX16_9BACT</name>
<dbReference type="AlphaFoldDB" id="K2BX16"/>
<sequence>MVPKENLETQNNENMAQCNFNNYAFVKLTEHWIKVREKYFQKLGLDAKNHPLEVDLKWFAKIQLWELMKIFWNEMKQASLNLPFDMNFQIEVEPKQNWIKKVITSAQKDFANILDKNK</sequence>
<proteinExistence type="predicted"/>